<proteinExistence type="predicted"/>
<keyword evidence="3" id="KW-1185">Reference proteome</keyword>
<accession>A0A9X1QGL8</accession>
<evidence type="ECO:0000313" key="1">
    <source>
        <dbReference type="EMBL" id="MCF2501568.1"/>
    </source>
</evidence>
<dbReference type="EMBL" id="CP098805">
    <property type="protein sequence ID" value="USJ30581.1"/>
    <property type="molecule type" value="Genomic_DNA"/>
</dbReference>
<dbReference type="Proteomes" id="UP001139411">
    <property type="component" value="Unassembled WGS sequence"/>
</dbReference>
<dbReference type="Proteomes" id="UP001055420">
    <property type="component" value="Chromosome"/>
</dbReference>
<evidence type="ECO:0000313" key="2">
    <source>
        <dbReference type="EMBL" id="USJ30581.1"/>
    </source>
</evidence>
<reference evidence="1" key="1">
    <citation type="submission" date="2022-01" db="EMBL/GenBank/DDBJ databases">
        <title>Novel species in genus Dyadobacter.</title>
        <authorList>
            <person name="Ma C."/>
        </authorList>
    </citation>
    <scope>NUCLEOTIDE SEQUENCE</scope>
    <source>
        <strain evidence="2">CY22</strain>
        <strain evidence="1">CY357</strain>
    </source>
</reference>
<sequence length="337" mass="38365">MDTVPERLALLEKNGFFRFFNEDDPSIIEFATSESTVLQKWGIELEAVIKQLGELLVEWAALIHLRSEIIGGFLASRESELAVFSERISGITFFGKDDPDFNRTELREVLYYVIYGQPASFNNVSLFDYWIESGQLILDKLSPKQVSEHLIKLRTAESKFYPVDGYSKYPRMGLRFWQRAIDLAQHTAQPQNIPATTSAPTAPVYRPTKSPAGDMYSYLKGVDVESFKGQLCHRGILNSSLDFIPRKNTVHKLTHILALPYILKHLGVISDGFFDCTQLERVDIYTASFSIRFGRNILSDLAVTDFITQLENKDRNDVAWAFYNEVTASVDASRLHD</sequence>
<evidence type="ECO:0000313" key="4">
    <source>
        <dbReference type="Proteomes" id="UP001139411"/>
    </source>
</evidence>
<dbReference type="EMBL" id="JAKFFV010000022">
    <property type="protein sequence ID" value="MCF2501568.1"/>
    <property type="molecule type" value="Genomic_DNA"/>
</dbReference>
<dbReference type="AlphaFoldDB" id="A0A9X1QGL8"/>
<name>A0A9X1QGL8_9BACT</name>
<gene>
    <name evidence="1" type="ORF">L0661_24840</name>
    <name evidence="2" type="ORF">NFI80_22315</name>
</gene>
<evidence type="ECO:0000313" key="3">
    <source>
        <dbReference type="Proteomes" id="UP001055420"/>
    </source>
</evidence>
<organism evidence="1 4">
    <name type="scientific">Dyadobacter chenhuakuii</name>
    <dbReference type="NCBI Taxonomy" id="2909339"/>
    <lineage>
        <taxon>Bacteria</taxon>
        <taxon>Pseudomonadati</taxon>
        <taxon>Bacteroidota</taxon>
        <taxon>Cytophagia</taxon>
        <taxon>Cytophagales</taxon>
        <taxon>Spirosomataceae</taxon>
        <taxon>Dyadobacter</taxon>
    </lineage>
</organism>
<dbReference type="RefSeq" id="WP_235166397.1">
    <property type="nucleotide sequence ID" value="NZ_CP098805.1"/>
</dbReference>
<protein>
    <submittedName>
        <fullName evidence="1">Uncharacterized protein</fullName>
    </submittedName>
</protein>